<evidence type="ECO:0000313" key="5">
    <source>
        <dbReference type="Proteomes" id="UP000615003"/>
    </source>
</evidence>
<evidence type="ECO:0000313" key="3">
    <source>
        <dbReference type="EMBL" id="SOU39663.1"/>
    </source>
</evidence>
<protein>
    <submittedName>
        <fullName evidence="3">Uncharacterized protein</fullName>
    </submittedName>
</protein>
<keyword evidence="1" id="KW-0732">Signal</keyword>
<evidence type="ECO:0000256" key="1">
    <source>
        <dbReference type="SAM" id="SignalP"/>
    </source>
</evidence>
<reference evidence="2 5" key="1">
    <citation type="submission" date="2015-06" db="EMBL/GenBank/DDBJ databases">
        <title>Genome sequence of Pseudoalteromonas carrageenovora.</title>
        <authorList>
            <person name="Xie B.-B."/>
            <person name="Rong J.-C."/>
            <person name="Qin Q.-L."/>
            <person name="Zhang Y.-Z."/>
        </authorList>
    </citation>
    <scope>NUCLEOTIDE SEQUENCE [LARGE SCALE GENOMIC DNA]</scope>
    <source>
        <strain evidence="2 5">IAM 12662</strain>
    </source>
</reference>
<feature type="chain" id="PRO_5014361036" evidence="1">
    <location>
        <begin position="26"/>
        <end position="121"/>
    </location>
</feature>
<dbReference type="EMBL" id="AQGW01000018">
    <property type="protein sequence ID" value="MBE0381855.1"/>
    <property type="molecule type" value="Genomic_DNA"/>
</dbReference>
<proteinExistence type="predicted"/>
<gene>
    <name evidence="3" type="ORF">PCAR9_A20083</name>
    <name evidence="2" type="ORF">PCARR_a0090</name>
</gene>
<dbReference type="EMBL" id="LT965928">
    <property type="protein sequence ID" value="SOU39663.1"/>
    <property type="molecule type" value="Genomic_DNA"/>
</dbReference>
<feature type="signal peptide" evidence="1">
    <location>
        <begin position="1"/>
        <end position="25"/>
    </location>
</feature>
<dbReference type="Proteomes" id="UP000238288">
    <property type="component" value="Chromosome PCAR9a"/>
</dbReference>
<reference evidence="3 4" key="2">
    <citation type="submission" date="2017-11" db="EMBL/GenBank/DDBJ databases">
        <authorList>
            <person name="Han C.G."/>
        </authorList>
    </citation>
    <scope>NUCLEOTIDE SEQUENCE [LARGE SCALE GENOMIC DNA]</scope>
    <source>
        <strain evidence="4">ATCC 43555</strain>
        <strain evidence="3">ATCC43555</strain>
    </source>
</reference>
<keyword evidence="5" id="KW-1185">Reference proteome</keyword>
<name>A0A2K4X5V5_PSEVC</name>
<evidence type="ECO:0000313" key="4">
    <source>
        <dbReference type="Proteomes" id="UP000238288"/>
    </source>
</evidence>
<dbReference type="AlphaFoldDB" id="A0A2K4X5V5"/>
<sequence>MNNKIKKALPTLLLVTTFGATSVIAAESNQHTIQLNTQQCMIGEITISSQSINNKEQSTNTVGTSNSLKSNIDTQTLFSKIDERISADIDSSMSKINSQIDKSLSQVTSSITAYVSTLLSN</sequence>
<accession>A0A2K4X5V5</accession>
<dbReference type="RefSeq" id="WP_104641871.1">
    <property type="nucleotide sequence ID" value="NZ_AQGW01000018.1"/>
</dbReference>
<dbReference type="Proteomes" id="UP000615003">
    <property type="component" value="Unassembled WGS sequence"/>
</dbReference>
<dbReference type="OrthoDB" id="6293086at2"/>
<evidence type="ECO:0000313" key="2">
    <source>
        <dbReference type="EMBL" id="MBE0381855.1"/>
    </source>
</evidence>
<organism evidence="3 4">
    <name type="scientific">Pseudoalteromonas carrageenovora IAM 12662</name>
    <dbReference type="NCBI Taxonomy" id="1314868"/>
    <lineage>
        <taxon>Bacteria</taxon>
        <taxon>Pseudomonadati</taxon>
        <taxon>Pseudomonadota</taxon>
        <taxon>Gammaproteobacteria</taxon>
        <taxon>Alteromonadales</taxon>
        <taxon>Pseudoalteromonadaceae</taxon>
        <taxon>Pseudoalteromonas</taxon>
    </lineage>
</organism>
<dbReference type="GeneID" id="93662308"/>